<protein>
    <submittedName>
        <fullName evidence="1">Uncharacterized protein</fullName>
    </submittedName>
</protein>
<dbReference type="AlphaFoldDB" id="X1L146"/>
<name>X1L146_9ZZZZ</name>
<gene>
    <name evidence="1" type="ORF">S06H3_01178</name>
</gene>
<reference evidence="1" key="1">
    <citation type="journal article" date="2014" name="Front. Microbiol.">
        <title>High frequency of phylogenetically diverse reductive dehalogenase-homologous genes in deep subseafloor sedimentary metagenomes.</title>
        <authorList>
            <person name="Kawai M."/>
            <person name="Futagami T."/>
            <person name="Toyoda A."/>
            <person name="Takaki Y."/>
            <person name="Nishi S."/>
            <person name="Hori S."/>
            <person name="Arai W."/>
            <person name="Tsubouchi T."/>
            <person name="Morono Y."/>
            <person name="Uchiyama I."/>
            <person name="Ito T."/>
            <person name="Fujiyama A."/>
            <person name="Inagaki F."/>
            <person name="Takami H."/>
        </authorList>
    </citation>
    <scope>NUCLEOTIDE SEQUENCE</scope>
    <source>
        <strain evidence="1">Expedition CK06-06</strain>
    </source>
</reference>
<evidence type="ECO:0000313" key="1">
    <source>
        <dbReference type="EMBL" id="GAH96159.1"/>
    </source>
</evidence>
<dbReference type="EMBL" id="BARV01000279">
    <property type="protein sequence ID" value="GAH96159.1"/>
    <property type="molecule type" value="Genomic_DNA"/>
</dbReference>
<sequence>MLAYAFRMPQKDVTEYARGVKWNRKQQKYHQVRNPMRMFTDDEKDHLSYILAPPPNWRRVRWYGWLADGVRAKYLKMLGIAIEDTLEPPNDEMERPVLCPRCGDKCVPLLHNGTNRISIESALKNYGDIFLPWDPGGGDD</sequence>
<comment type="caution">
    <text evidence="1">The sequence shown here is derived from an EMBL/GenBank/DDBJ whole genome shotgun (WGS) entry which is preliminary data.</text>
</comment>
<organism evidence="1">
    <name type="scientific">marine sediment metagenome</name>
    <dbReference type="NCBI Taxonomy" id="412755"/>
    <lineage>
        <taxon>unclassified sequences</taxon>
        <taxon>metagenomes</taxon>
        <taxon>ecological metagenomes</taxon>
    </lineage>
</organism>
<proteinExistence type="predicted"/>
<accession>X1L146</accession>